<dbReference type="GO" id="GO:0005506">
    <property type="term" value="F:iron ion binding"/>
    <property type="evidence" value="ECO:0007669"/>
    <property type="project" value="InterPro"/>
</dbReference>
<evidence type="ECO:0000256" key="3">
    <source>
        <dbReference type="ARBA" id="ARBA00022982"/>
    </source>
</evidence>
<protein>
    <recommendedName>
        <fullName evidence="6">Cytochrome c-553</fullName>
    </recommendedName>
    <alternativeName>
        <fullName evidence="5">Cytochrome c553</fullName>
    </alternativeName>
    <alternativeName>
        <fullName evidence="4">Soluble cytochrome f</fullName>
    </alternativeName>
</protein>
<keyword evidence="8" id="KW-1185">Reference proteome</keyword>
<keyword evidence="3" id="KW-0249">Electron transport</keyword>
<evidence type="ECO:0000313" key="7">
    <source>
        <dbReference type="EMBL" id="MCL7023477.1"/>
    </source>
</evidence>
<evidence type="ECO:0000256" key="6">
    <source>
        <dbReference type="ARBA" id="ARBA00033211"/>
    </source>
</evidence>
<evidence type="ECO:0000256" key="4">
    <source>
        <dbReference type="ARBA" id="ARBA00030448"/>
    </source>
</evidence>
<accession>A0AA41UXF9</accession>
<gene>
    <name evidence="7" type="ORF">MKW94_000182</name>
</gene>
<name>A0AA41UXF9_PAPNU</name>
<dbReference type="Gene3D" id="1.10.760.10">
    <property type="entry name" value="Cytochrome c-like domain"/>
    <property type="match status" value="1"/>
</dbReference>
<dbReference type="GO" id="GO:0020037">
    <property type="term" value="F:heme binding"/>
    <property type="evidence" value="ECO:0007669"/>
    <property type="project" value="InterPro"/>
</dbReference>
<proteinExistence type="predicted"/>
<evidence type="ECO:0000256" key="5">
    <source>
        <dbReference type="ARBA" id="ARBA00031247"/>
    </source>
</evidence>
<keyword evidence="2" id="KW-0813">Transport</keyword>
<evidence type="ECO:0000256" key="1">
    <source>
        <dbReference type="ARBA" id="ARBA00002347"/>
    </source>
</evidence>
<dbReference type="Proteomes" id="UP001177140">
    <property type="component" value="Unassembled WGS sequence"/>
</dbReference>
<organism evidence="7 8">
    <name type="scientific">Papaver nudicaule</name>
    <name type="common">Iceland poppy</name>
    <dbReference type="NCBI Taxonomy" id="74823"/>
    <lineage>
        <taxon>Eukaryota</taxon>
        <taxon>Viridiplantae</taxon>
        <taxon>Streptophyta</taxon>
        <taxon>Embryophyta</taxon>
        <taxon>Tracheophyta</taxon>
        <taxon>Spermatophyta</taxon>
        <taxon>Magnoliopsida</taxon>
        <taxon>Ranunculales</taxon>
        <taxon>Papaveraceae</taxon>
        <taxon>Papaveroideae</taxon>
        <taxon>Papaver</taxon>
    </lineage>
</organism>
<comment type="caution">
    <text evidence="7">The sequence shown here is derived from an EMBL/GenBank/DDBJ whole genome shotgun (WGS) entry which is preliminary data.</text>
</comment>
<dbReference type="InterPro" id="IPR023655">
    <property type="entry name" value="Cyt_C6"/>
</dbReference>
<evidence type="ECO:0000313" key="8">
    <source>
        <dbReference type="Proteomes" id="UP001177140"/>
    </source>
</evidence>
<dbReference type="PANTHER" id="PTHR34688">
    <property type="entry name" value="CYTOCHROME C6, CHLOROPLASTIC"/>
    <property type="match status" value="1"/>
</dbReference>
<dbReference type="GO" id="GO:0009055">
    <property type="term" value="F:electron transfer activity"/>
    <property type="evidence" value="ECO:0007669"/>
    <property type="project" value="InterPro"/>
</dbReference>
<dbReference type="PANTHER" id="PTHR34688:SF2">
    <property type="entry name" value="CYTOCHROME C6, CHLOROPLASTIC"/>
    <property type="match status" value="1"/>
</dbReference>
<dbReference type="InterPro" id="IPR036909">
    <property type="entry name" value="Cyt_c-like_dom_sf"/>
</dbReference>
<comment type="function">
    <text evidence="1">Functions as an electron carrier between membrane-bound cytochrome b6-f and photosystem I in oxygenic photosynthesis.</text>
</comment>
<reference evidence="7" key="1">
    <citation type="submission" date="2022-03" db="EMBL/GenBank/DDBJ databases">
        <title>A functionally conserved STORR gene fusion in Papaver species that diverged 16.8 million years ago.</title>
        <authorList>
            <person name="Catania T."/>
        </authorList>
    </citation>
    <scope>NUCLEOTIDE SEQUENCE</scope>
    <source>
        <strain evidence="7">S-191538</strain>
    </source>
</reference>
<sequence length="49" mass="5410">MPGFGEKCTPRGQCTFGARLQDEEIKVLANFVRQEAIQGWPKVENSAGD</sequence>
<dbReference type="AlphaFoldDB" id="A0AA41UXF9"/>
<dbReference type="EMBL" id="JAJJMA010022560">
    <property type="protein sequence ID" value="MCL7023477.1"/>
    <property type="molecule type" value="Genomic_DNA"/>
</dbReference>
<evidence type="ECO:0000256" key="2">
    <source>
        <dbReference type="ARBA" id="ARBA00022448"/>
    </source>
</evidence>